<organism evidence="7 8">
    <name type="scientific">Halorhabdus utahensis (strain DSM 12940 / JCM 11049 / AX-2)</name>
    <dbReference type="NCBI Taxonomy" id="519442"/>
    <lineage>
        <taxon>Archaea</taxon>
        <taxon>Methanobacteriati</taxon>
        <taxon>Methanobacteriota</taxon>
        <taxon>Stenosarchaea group</taxon>
        <taxon>Halobacteria</taxon>
        <taxon>Halobacteriales</taxon>
        <taxon>Haloarculaceae</taxon>
        <taxon>Halorhabdus</taxon>
    </lineage>
</organism>
<comment type="similarity">
    <text evidence="2">Belongs to the [NiFe]/[NiFeSe] hydrogenase large subunit family.</text>
</comment>
<evidence type="ECO:0000313" key="7">
    <source>
        <dbReference type="EMBL" id="ACV12269.1"/>
    </source>
</evidence>
<dbReference type="InterPro" id="IPR001501">
    <property type="entry name" value="Ni-dep_hyd_lsu"/>
</dbReference>
<feature type="binding site" evidence="6">
    <location>
        <position position="62"/>
    </location>
    <ligand>
        <name>Mg(2+)</name>
        <dbReference type="ChEBI" id="CHEBI:18420"/>
    </ligand>
</feature>
<dbReference type="eggNOG" id="arCOG01549">
    <property type="taxonomic scope" value="Archaea"/>
</dbReference>
<feature type="binding site" evidence="6">
    <location>
        <position position="65"/>
    </location>
    <ligand>
        <name>Ni(2+)</name>
        <dbReference type="ChEBI" id="CHEBI:49786"/>
    </ligand>
</feature>
<dbReference type="OrthoDB" id="42371at2157"/>
<dbReference type="Gene3D" id="1.10.645.10">
    <property type="entry name" value="Cytochrome-c3 Hydrogenase, chain B"/>
    <property type="match status" value="1"/>
</dbReference>
<evidence type="ECO:0000256" key="6">
    <source>
        <dbReference type="PIRSR" id="PIRSR601501-1"/>
    </source>
</evidence>
<feature type="binding site" evidence="6">
    <location>
        <position position="43"/>
    </location>
    <ligand>
        <name>Mg(2+)</name>
        <dbReference type="ChEBI" id="CHEBI:18420"/>
    </ligand>
</feature>
<comment type="cofactor">
    <cofactor evidence="1 6">
        <name>Ni(2+)</name>
        <dbReference type="ChEBI" id="CHEBI:49786"/>
    </cofactor>
</comment>
<keyword evidence="8" id="KW-1185">Reference proteome</keyword>
<dbReference type="SUPFAM" id="SSF56762">
    <property type="entry name" value="HydB/Nqo4-like"/>
    <property type="match status" value="1"/>
</dbReference>
<keyword evidence="4 6" id="KW-0479">Metal-binding</keyword>
<evidence type="ECO:0000256" key="1">
    <source>
        <dbReference type="ARBA" id="ARBA00001967"/>
    </source>
</evidence>
<dbReference type="KEGG" id="hut:Huta_2102"/>
<accession>C7NU24</accession>
<name>C7NU24_HALUD</name>
<dbReference type="RefSeq" id="WP_015789840.1">
    <property type="nucleotide sequence ID" value="NC_013158.1"/>
</dbReference>
<feature type="binding site" evidence="6">
    <location>
        <position position="443"/>
    </location>
    <ligand>
        <name>Ni(2+)</name>
        <dbReference type="ChEBI" id="CHEBI:49786"/>
    </ligand>
</feature>
<evidence type="ECO:0000256" key="4">
    <source>
        <dbReference type="ARBA" id="ARBA00022723"/>
    </source>
</evidence>
<gene>
    <name evidence="7" type="ordered locus">Huta_2102</name>
</gene>
<dbReference type="GO" id="GO:0016151">
    <property type="term" value="F:nickel cation binding"/>
    <property type="evidence" value="ECO:0007669"/>
    <property type="project" value="InterPro"/>
</dbReference>
<dbReference type="PROSITE" id="PS00508">
    <property type="entry name" value="NI_HGENASE_L_2"/>
    <property type="match status" value="1"/>
</dbReference>
<dbReference type="GO" id="GO:0008901">
    <property type="term" value="F:ferredoxin hydrogenase activity"/>
    <property type="evidence" value="ECO:0007669"/>
    <property type="project" value="InterPro"/>
</dbReference>
<dbReference type="Pfam" id="PF00374">
    <property type="entry name" value="NiFeSe_Hases"/>
    <property type="match status" value="2"/>
</dbReference>
<feature type="binding site" evidence="6">
    <location>
        <position position="65"/>
    </location>
    <ligand>
        <name>Fe cation</name>
        <dbReference type="ChEBI" id="CHEBI:24875"/>
    </ligand>
</feature>
<proteinExistence type="inferred from homology"/>
<protein>
    <submittedName>
        <fullName evidence="7">Nickel-dependent hydrogenase large subunit</fullName>
    </submittedName>
</protein>
<dbReference type="PANTHER" id="PTHR43600:SF2">
    <property type="entry name" value="F420-NON-REDUCING HYDROGENASE VHU SUBUNIT A"/>
    <property type="match status" value="1"/>
</dbReference>
<feature type="binding site" evidence="6">
    <location>
        <position position="446"/>
    </location>
    <ligand>
        <name>Fe cation</name>
        <dbReference type="ChEBI" id="CHEBI:24875"/>
    </ligand>
</feature>
<dbReference type="AlphaFoldDB" id="C7NU24"/>
<keyword evidence="6" id="KW-0408">Iron</keyword>
<dbReference type="GeneID" id="8384396"/>
<dbReference type="Proteomes" id="UP000002071">
    <property type="component" value="Chromosome"/>
</dbReference>
<reference evidence="7 8" key="1">
    <citation type="journal article" date="2009" name="Stand. Genomic Sci.">
        <title>Complete genome sequence of Halorhabdus utahensis type strain (AX-2).</title>
        <authorList>
            <person name="Anderson I."/>
            <person name="Tindall B.J."/>
            <person name="Pomrenke H."/>
            <person name="Goker M."/>
            <person name="Lapidus A."/>
            <person name="Nolan M."/>
            <person name="Copeland A."/>
            <person name="Glavina Del Rio T."/>
            <person name="Chen F."/>
            <person name="Tice H."/>
            <person name="Cheng J.F."/>
            <person name="Lucas S."/>
            <person name="Chertkov O."/>
            <person name="Bruce D."/>
            <person name="Brettin T."/>
            <person name="Detter J.C."/>
            <person name="Han C."/>
            <person name="Goodwin L."/>
            <person name="Land M."/>
            <person name="Hauser L."/>
            <person name="Chang Y.J."/>
            <person name="Jeffries C.D."/>
            <person name="Pitluck S."/>
            <person name="Pati A."/>
            <person name="Mavromatis K."/>
            <person name="Ivanova N."/>
            <person name="Ovchinnikova G."/>
            <person name="Chen A."/>
            <person name="Palaniappan K."/>
            <person name="Chain P."/>
            <person name="Rohde M."/>
            <person name="Bristow J."/>
            <person name="Eisen J.A."/>
            <person name="Markowitz V."/>
            <person name="Hugenholtz P."/>
            <person name="Kyrpides N.C."/>
            <person name="Klenk H.P."/>
        </authorList>
    </citation>
    <scope>NUCLEOTIDE SEQUENCE [LARGE SCALE GENOMIC DNA]</scope>
    <source>
        <strain evidence="8">DSM 12940 / JCM 11049 / AX-2</strain>
    </source>
</reference>
<dbReference type="InterPro" id="IPR018194">
    <property type="entry name" value="Ni-dep_hyd_lsu_Ni_BS"/>
</dbReference>
<evidence type="ECO:0000256" key="5">
    <source>
        <dbReference type="ARBA" id="ARBA00023002"/>
    </source>
</evidence>
<dbReference type="HOGENOM" id="CLU_044556_0_0_2"/>
<evidence type="ECO:0000313" key="8">
    <source>
        <dbReference type="Proteomes" id="UP000002071"/>
    </source>
</evidence>
<comment type="cofactor">
    <cofactor evidence="6">
        <name>Fe cation</name>
        <dbReference type="ChEBI" id="CHEBI:24875"/>
    </cofactor>
</comment>
<keyword evidence="6" id="KW-0460">Magnesium</keyword>
<feature type="binding site" evidence="6">
    <location>
        <position position="449"/>
    </location>
    <ligand>
        <name>Mg(2+)</name>
        <dbReference type="ChEBI" id="CHEBI:18420"/>
    </ligand>
</feature>
<keyword evidence="3 6" id="KW-0533">Nickel</keyword>
<evidence type="ECO:0000256" key="3">
    <source>
        <dbReference type="ARBA" id="ARBA00022596"/>
    </source>
</evidence>
<evidence type="ECO:0000256" key="2">
    <source>
        <dbReference type="ARBA" id="ARBA00009292"/>
    </source>
</evidence>
<dbReference type="PANTHER" id="PTHR43600">
    <property type="entry name" value="COENZYME F420 HYDROGENASE, SUBUNIT ALPHA"/>
    <property type="match status" value="1"/>
</dbReference>
<keyword evidence="5" id="KW-0560">Oxidoreductase</keyword>
<dbReference type="STRING" id="519442.Huta_2102"/>
<sequence>MSKKEVIDPVTRVEGHGKITIHLDDEGSVEDAQFHVTEFRGFEEFVEGRPIWEMPEITARICGICPVSHQLAAAKAADDVMDADVPESAHKLRELMHMGQVLQSHALSFFYLSSPDLVLGYDADPADRNIEGVLAENPQLAERGIDLRSFGQNVIAALGEKKVHPDFAVAGGVSNTLDREDGEDLLEESQPLAGYVRETIDLLKDIFEEMDDDTLDYATYPTGYMGLVTEEGGLEHYDGDIRLVDESGDQLEEIDDGAYRDIIAERSKEWSYLKFPYYKDRGFEDGQYRVGPLARLNAVDDVRTPQAHEEWVEFMDAAEGAVHERSTYYHWARLIEMLYCVERIQELLEDDDVYDGITNIPTKPKAGTGVGVIEAPRGTLIHEYTIDDGGKVENANFIVATTHNNGAMNKGVTSAAETFIDGPEIPEGILNKMESVIRCYDPCLSCSTHAIGEMPLELELEQDGETVASMSR</sequence>
<dbReference type="InterPro" id="IPR029014">
    <property type="entry name" value="NiFe-Hase_large"/>
</dbReference>
<dbReference type="EMBL" id="CP001687">
    <property type="protein sequence ID" value="ACV12269.1"/>
    <property type="molecule type" value="Genomic_DNA"/>
</dbReference>